<evidence type="ECO:0000256" key="2">
    <source>
        <dbReference type="ARBA" id="ARBA00022448"/>
    </source>
</evidence>
<dbReference type="PANTHER" id="PTHR31503:SF20">
    <property type="entry name" value="CA(2+)_H(+) EXCHANGER, PUTATIVE (EUROFUNG)-RELATED"/>
    <property type="match status" value="1"/>
</dbReference>
<dbReference type="GO" id="GO:0012505">
    <property type="term" value="C:endomembrane system"/>
    <property type="evidence" value="ECO:0007669"/>
    <property type="project" value="UniProtKB-SubCell"/>
</dbReference>
<feature type="transmembrane region" description="Helical" evidence="8">
    <location>
        <begin position="363"/>
        <end position="383"/>
    </location>
</feature>
<evidence type="ECO:0000256" key="8">
    <source>
        <dbReference type="SAM" id="Phobius"/>
    </source>
</evidence>
<comment type="subcellular location">
    <subcellularLocation>
        <location evidence="1">Endomembrane system</location>
        <topology evidence="1">Multi-pass membrane protein</topology>
    </subcellularLocation>
</comment>
<feature type="transmembrane region" description="Helical" evidence="8">
    <location>
        <begin position="451"/>
        <end position="470"/>
    </location>
</feature>
<evidence type="ECO:0000313" key="10">
    <source>
        <dbReference type="EMBL" id="KIK54181.1"/>
    </source>
</evidence>
<name>A0A0D0BHC8_9AGAR</name>
<feature type="transmembrane region" description="Helical" evidence="8">
    <location>
        <begin position="504"/>
        <end position="524"/>
    </location>
</feature>
<dbReference type="GO" id="GO:0006874">
    <property type="term" value="P:intracellular calcium ion homeostasis"/>
    <property type="evidence" value="ECO:0007669"/>
    <property type="project" value="TreeGrafter"/>
</dbReference>
<evidence type="ECO:0000256" key="7">
    <source>
        <dbReference type="SAM" id="MobiDB-lite"/>
    </source>
</evidence>
<evidence type="ECO:0000256" key="5">
    <source>
        <dbReference type="ARBA" id="ARBA00023065"/>
    </source>
</evidence>
<accession>A0A0D0BHC8</accession>
<dbReference type="HOGENOM" id="CLU_008721_4_3_1"/>
<feature type="domain" description="Sodium/calcium exchanger membrane region" evidence="9">
    <location>
        <begin position="369"/>
        <end position="522"/>
    </location>
</feature>
<dbReference type="InterPro" id="IPR004837">
    <property type="entry name" value="NaCa_Exmemb"/>
</dbReference>
<evidence type="ECO:0000256" key="4">
    <source>
        <dbReference type="ARBA" id="ARBA00022989"/>
    </source>
</evidence>
<gene>
    <name evidence="10" type="ORF">GYMLUDRAFT_48978</name>
</gene>
<dbReference type="OrthoDB" id="1699231at2759"/>
<dbReference type="Proteomes" id="UP000053593">
    <property type="component" value="Unassembled WGS sequence"/>
</dbReference>
<sequence length="546" mass="60842">MLGGANRMPNSDRKFRRRSTSIAQDINSAGSSAETLQLDFDTRRDMRLDILHQEHREQAAEEGQYQNSNDRRQSTVLSPTSAQPRPSLSMGAKGGSDWITDRFLRRGKRQIGVLESLKAIATSSWLNLFFIFIPISWAFHFTIAEHHNQEGHEEAWRSSATFALCLMALVPLERALEYGGDQMSLYCGKELGDLIIVTLNNTVEATLAIILLVNCELRLLQSTIIGVILLHLLLVPGIAFIIGGAKLIYQSLNPHSAQLNHSLLLMGVLTLLLPTALFTTIQNNALFPNNPESASTSLDIDSTRSTILKISHGFAIILLVVYVYSRVFLYDPPGSNNAFRALPDAPTALLEEERKMLHEEPEVNQYVCIAYLLAIIALMAPTAQWLVDSVEIVRSDSHIAQEWFGLILLPLSSFAADAILAIGKFIRTTARFFLGWKAPPARVAKARSIDVSIQFNLFWLPLIILLGWWTERPFTLLFDIFEVSILIGACFLVNFVTADAKTNWAEGATMVIFYVMIALTAWFYQGNKSVNELLNAGKCLGEIDTT</sequence>
<feature type="domain" description="Sodium/calcium exchanger membrane region" evidence="9">
    <location>
        <begin position="161"/>
        <end position="329"/>
    </location>
</feature>
<feature type="transmembrane region" description="Helical" evidence="8">
    <location>
        <begin position="263"/>
        <end position="286"/>
    </location>
</feature>
<evidence type="ECO:0000313" key="11">
    <source>
        <dbReference type="Proteomes" id="UP000053593"/>
    </source>
</evidence>
<feature type="transmembrane region" description="Helical" evidence="8">
    <location>
        <begin position="306"/>
        <end position="324"/>
    </location>
</feature>
<keyword evidence="6 8" id="KW-0472">Membrane</keyword>
<dbReference type="EMBL" id="KN834819">
    <property type="protein sequence ID" value="KIK54181.1"/>
    <property type="molecule type" value="Genomic_DNA"/>
</dbReference>
<dbReference type="AlphaFoldDB" id="A0A0D0BHC8"/>
<dbReference type="Pfam" id="PF01699">
    <property type="entry name" value="Na_Ca_ex"/>
    <property type="match status" value="2"/>
</dbReference>
<keyword evidence="5" id="KW-0406">Ion transport</keyword>
<proteinExistence type="predicted"/>
<organism evidence="10 11">
    <name type="scientific">Collybiopsis luxurians FD-317 M1</name>
    <dbReference type="NCBI Taxonomy" id="944289"/>
    <lineage>
        <taxon>Eukaryota</taxon>
        <taxon>Fungi</taxon>
        <taxon>Dikarya</taxon>
        <taxon>Basidiomycota</taxon>
        <taxon>Agaricomycotina</taxon>
        <taxon>Agaricomycetes</taxon>
        <taxon>Agaricomycetidae</taxon>
        <taxon>Agaricales</taxon>
        <taxon>Marasmiineae</taxon>
        <taxon>Omphalotaceae</taxon>
        <taxon>Collybiopsis</taxon>
        <taxon>Collybiopsis luxurians</taxon>
    </lineage>
</organism>
<evidence type="ECO:0000256" key="1">
    <source>
        <dbReference type="ARBA" id="ARBA00004127"/>
    </source>
</evidence>
<keyword evidence="4 8" id="KW-1133">Transmembrane helix</keyword>
<feature type="region of interest" description="Disordered" evidence="7">
    <location>
        <begin position="56"/>
        <end position="94"/>
    </location>
</feature>
<evidence type="ECO:0000259" key="9">
    <source>
        <dbReference type="Pfam" id="PF01699"/>
    </source>
</evidence>
<evidence type="ECO:0000256" key="3">
    <source>
        <dbReference type="ARBA" id="ARBA00022692"/>
    </source>
</evidence>
<evidence type="ECO:0000256" key="6">
    <source>
        <dbReference type="ARBA" id="ARBA00023136"/>
    </source>
</evidence>
<dbReference type="GO" id="GO:0000329">
    <property type="term" value="C:fungal-type vacuole membrane"/>
    <property type="evidence" value="ECO:0007669"/>
    <property type="project" value="TreeGrafter"/>
</dbReference>
<dbReference type="GO" id="GO:0015369">
    <property type="term" value="F:calcium:proton antiporter activity"/>
    <property type="evidence" value="ECO:0007669"/>
    <property type="project" value="TreeGrafter"/>
</dbReference>
<keyword evidence="3 8" id="KW-0812">Transmembrane</keyword>
<keyword evidence="11" id="KW-1185">Reference proteome</keyword>
<feature type="transmembrane region" description="Helical" evidence="8">
    <location>
        <begin position="403"/>
        <end position="423"/>
    </location>
</feature>
<feature type="transmembrane region" description="Helical" evidence="8">
    <location>
        <begin position="219"/>
        <end position="242"/>
    </location>
</feature>
<dbReference type="InterPro" id="IPR004713">
    <property type="entry name" value="CaH_exchang"/>
</dbReference>
<feature type="compositionally biased region" description="Polar residues" evidence="7">
    <location>
        <begin position="64"/>
        <end position="86"/>
    </location>
</feature>
<keyword evidence="2" id="KW-0813">Transport</keyword>
<protein>
    <recommendedName>
        <fullName evidence="9">Sodium/calcium exchanger membrane region domain-containing protein</fullName>
    </recommendedName>
</protein>
<dbReference type="PANTHER" id="PTHR31503">
    <property type="entry name" value="VACUOLAR CALCIUM ION TRANSPORTER"/>
    <property type="match status" value="1"/>
</dbReference>
<reference evidence="10 11" key="1">
    <citation type="submission" date="2014-04" db="EMBL/GenBank/DDBJ databases">
        <title>Evolutionary Origins and Diversification of the Mycorrhizal Mutualists.</title>
        <authorList>
            <consortium name="DOE Joint Genome Institute"/>
            <consortium name="Mycorrhizal Genomics Consortium"/>
            <person name="Kohler A."/>
            <person name="Kuo A."/>
            <person name="Nagy L.G."/>
            <person name="Floudas D."/>
            <person name="Copeland A."/>
            <person name="Barry K.W."/>
            <person name="Cichocki N."/>
            <person name="Veneault-Fourrey C."/>
            <person name="LaButti K."/>
            <person name="Lindquist E.A."/>
            <person name="Lipzen A."/>
            <person name="Lundell T."/>
            <person name="Morin E."/>
            <person name="Murat C."/>
            <person name="Riley R."/>
            <person name="Ohm R."/>
            <person name="Sun H."/>
            <person name="Tunlid A."/>
            <person name="Henrissat B."/>
            <person name="Grigoriev I.V."/>
            <person name="Hibbett D.S."/>
            <person name="Martin F."/>
        </authorList>
    </citation>
    <scope>NUCLEOTIDE SEQUENCE [LARGE SCALE GENOMIC DNA]</scope>
    <source>
        <strain evidence="10 11">FD-317 M1</strain>
    </source>
</reference>
<feature type="transmembrane region" description="Helical" evidence="8">
    <location>
        <begin position="476"/>
        <end position="497"/>
    </location>
</feature>